<evidence type="ECO:0000256" key="1">
    <source>
        <dbReference type="SAM" id="MobiDB-lite"/>
    </source>
</evidence>
<proteinExistence type="predicted"/>
<evidence type="ECO:0000313" key="3">
    <source>
        <dbReference type="Proteomes" id="UP001592530"/>
    </source>
</evidence>
<name>A0ABV6WWK1_9ACTN</name>
<feature type="region of interest" description="Disordered" evidence="1">
    <location>
        <begin position="19"/>
        <end position="52"/>
    </location>
</feature>
<dbReference type="Proteomes" id="UP001592530">
    <property type="component" value="Unassembled WGS sequence"/>
</dbReference>
<evidence type="ECO:0000313" key="2">
    <source>
        <dbReference type="EMBL" id="MFC1430407.1"/>
    </source>
</evidence>
<protein>
    <recommendedName>
        <fullName evidence="4">HTH lysR-type domain-containing protein</fullName>
    </recommendedName>
</protein>
<sequence length="52" mass="5596">MLTDTGRDVLVAETERLSRTVEEAQRRLAHSARTAPGSGRRSGAWTSAISSP</sequence>
<gene>
    <name evidence="2" type="ORF">ACEZDB_06975</name>
</gene>
<evidence type="ECO:0008006" key="4">
    <source>
        <dbReference type="Google" id="ProtNLM"/>
    </source>
</evidence>
<dbReference type="EMBL" id="JBHEZY010000002">
    <property type="protein sequence ID" value="MFC1430407.1"/>
    <property type="molecule type" value="Genomic_DNA"/>
</dbReference>
<dbReference type="RefSeq" id="WP_380549954.1">
    <property type="nucleotide sequence ID" value="NZ_JBHEZY010000002.1"/>
</dbReference>
<comment type="caution">
    <text evidence="2">The sequence shown here is derived from an EMBL/GenBank/DDBJ whole genome shotgun (WGS) entry which is preliminary data.</text>
</comment>
<reference evidence="2 3" key="1">
    <citation type="submission" date="2024-09" db="EMBL/GenBank/DDBJ databases">
        <authorList>
            <person name="Lee S.D."/>
        </authorList>
    </citation>
    <scope>NUCLEOTIDE SEQUENCE [LARGE SCALE GENOMIC DNA]</scope>
    <source>
        <strain evidence="2 3">N1-3</strain>
    </source>
</reference>
<organism evidence="2 3">
    <name type="scientific">Streptacidiphilus alkalitolerans</name>
    <dbReference type="NCBI Taxonomy" id="3342712"/>
    <lineage>
        <taxon>Bacteria</taxon>
        <taxon>Bacillati</taxon>
        <taxon>Actinomycetota</taxon>
        <taxon>Actinomycetes</taxon>
        <taxon>Kitasatosporales</taxon>
        <taxon>Streptomycetaceae</taxon>
        <taxon>Streptacidiphilus</taxon>
    </lineage>
</organism>
<accession>A0ABV6WWK1</accession>